<evidence type="ECO:0000313" key="2">
    <source>
        <dbReference type="EMBL" id="KAE8076736.1"/>
    </source>
</evidence>
<proteinExistence type="predicted"/>
<gene>
    <name evidence="2" type="ORF">FH972_015366</name>
</gene>
<feature type="compositionally biased region" description="Polar residues" evidence="1">
    <location>
        <begin position="94"/>
        <end position="108"/>
    </location>
</feature>
<sequence length="108" mass="11392">METSQPLHTEHSLTHAIQGASSILQVSSQSCLAPSAVIYLTQQSPTPMVIHQELVQLSPASVAVSQGTTSPRFIKATRGCRKQAKGSDVGSNLDHITNASVTAPQPDM</sequence>
<dbReference type="Proteomes" id="UP000327013">
    <property type="component" value="Chromosome 6"/>
</dbReference>
<dbReference type="EMBL" id="CM017326">
    <property type="protein sequence ID" value="KAE8076736.1"/>
    <property type="molecule type" value="Genomic_DNA"/>
</dbReference>
<evidence type="ECO:0000256" key="1">
    <source>
        <dbReference type="SAM" id="MobiDB-lite"/>
    </source>
</evidence>
<protein>
    <submittedName>
        <fullName evidence="2">Uncharacterized protein</fullName>
    </submittedName>
</protein>
<dbReference type="AlphaFoldDB" id="A0A5N6REE2"/>
<keyword evidence="3" id="KW-1185">Reference proteome</keyword>
<evidence type="ECO:0000313" key="3">
    <source>
        <dbReference type="Proteomes" id="UP000327013"/>
    </source>
</evidence>
<organism evidence="2 3">
    <name type="scientific">Carpinus fangiana</name>
    <dbReference type="NCBI Taxonomy" id="176857"/>
    <lineage>
        <taxon>Eukaryota</taxon>
        <taxon>Viridiplantae</taxon>
        <taxon>Streptophyta</taxon>
        <taxon>Embryophyta</taxon>
        <taxon>Tracheophyta</taxon>
        <taxon>Spermatophyta</taxon>
        <taxon>Magnoliopsida</taxon>
        <taxon>eudicotyledons</taxon>
        <taxon>Gunneridae</taxon>
        <taxon>Pentapetalae</taxon>
        <taxon>rosids</taxon>
        <taxon>fabids</taxon>
        <taxon>Fagales</taxon>
        <taxon>Betulaceae</taxon>
        <taxon>Carpinus</taxon>
    </lineage>
</organism>
<name>A0A5N6REE2_9ROSI</name>
<reference evidence="2 3" key="1">
    <citation type="submission" date="2019-06" db="EMBL/GenBank/DDBJ databases">
        <title>A chromosomal-level reference genome of Carpinus fangiana (Coryloideae, Betulaceae).</title>
        <authorList>
            <person name="Yang X."/>
            <person name="Wang Z."/>
            <person name="Zhang L."/>
            <person name="Hao G."/>
            <person name="Liu J."/>
            <person name="Yang Y."/>
        </authorList>
    </citation>
    <scope>NUCLEOTIDE SEQUENCE [LARGE SCALE GENOMIC DNA]</scope>
    <source>
        <strain evidence="2">Cfa_2016G</strain>
        <tissue evidence="2">Leaf</tissue>
    </source>
</reference>
<accession>A0A5N6REE2</accession>
<feature type="region of interest" description="Disordered" evidence="1">
    <location>
        <begin position="84"/>
        <end position="108"/>
    </location>
</feature>